<sequence>MSVADAPAIEVAAAAPVQAIDGQEGDPVEPYFWEEGGNPNVDWWAKVRHSLHFGGVKAVAGAEAVGEVVANTLGLNDSKYQYVIDALEADEIREKREQRDEEDRRQMALEEEAAKARERREQQDGEVKQDSGAIELGDTRLSLPDSSGETALPEGSTA</sequence>
<dbReference type="EMBL" id="FN648517">
    <property type="protein sequence ID" value="CBJ32287.1"/>
    <property type="molecule type" value="Genomic_DNA"/>
</dbReference>
<organism evidence="2 3">
    <name type="scientific">Ectocarpus siliculosus</name>
    <name type="common">Brown alga</name>
    <name type="synonym">Conferva siliculosa</name>
    <dbReference type="NCBI Taxonomy" id="2880"/>
    <lineage>
        <taxon>Eukaryota</taxon>
        <taxon>Sar</taxon>
        <taxon>Stramenopiles</taxon>
        <taxon>Ochrophyta</taxon>
        <taxon>PX clade</taxon>
        <taxon>Phaeophyceae</taxon>
        <taxon>Ectocarpales</taxon>
        <taxon>Ectocarpaceae</taxon>
        <taxon>Ectocarpus</taxon>
    </lineage>
</organism>
<keyword evidence="3" id="KW-1185">Reference proteome</keyword>
<evidence type="ECO:0000313" key="2">
    <source>
        <dbReference type="EMBL" id="CBJ32287.1"/>
    </source>
</evidence>
<reference evidence="2 3" key="1">
    <citation type="journal article" date="2010" name="Nature">
        <title>The Ectocarpus genome and the independent evolution of multicellularity in brown algae.</title>
        <authorList>
            <person name="Cock J.M."/>
            <person name="Sterck L."/>
            <person name="Rouze P."/>
            <person name="Scornet D."/>
            <person name="Allen A.E."/>
            <person name="Amoutzias G."/>
            <person name="Anthouard V."/>
            <person name="Artiguenave F."/>
            <person name="Aury J.M."/>
            <person name="Badger J.H."/>
            <person name="Beszteri B."/>
            <person name="Billiau K."/>
            <person name="Bonnet E."/>
            <person name="Bothwell J.H."/>
            <person name="Bowler C."/>
            <person name="Boyen C."/>
            <person name="Brownlee C."/>
            <person name="Carrano C.J."/>
            <person name="Charrier B."/>
            <person name="Cho G.Y."/>
            <person name="Coelho S.M."/>
            <person name="Collen J."/>
            <person name="Corre E."/>
            <person name="Da Silva C."/>
            <person name="Delage L."/>
            <person name="Delaroque N."/>
            <person name="Dittami S.M."/>
            <person name="Doulbeau S."/>
            <person name="Elias M."/>
            <person name="Farnham G."/>
            <person name="Gachon C.M."/>
            <person name="Gschloessl B."/>
            <person name="Heesch S."/>
            <person name="Jabbari K."/>
            <person name="Jubin C."/>
            <person name="Kawai H."/>
            <person name="Kimura K."/>
            <person name="Kloareg B."/>
            <person name="Kupper F.C."/>
            <person name="Lang D."/>
            <person name="Le Bail A."/>
            <person name="Leblanc C."/>
            <person name="Lerouge P."/>
            <person name="Lohr M."/>
            <person name="Lopez P.J."/>
            <person name="Martens C."/>
            <person name="Maumus F."/>
            <person name="Michel G."/>
            <person name="Miranda-Saavedra D."/>
            <person name="Morales J."/>
            <person name="Moreau H."/>
            <person name="Motomura T."/>
            <person name="Nagasato C."/>
            <person name="Napoli C.A."/>
            <person name="Nelson D.R."/>
            <person name="Nyvall-Collen P."/>
            <person name="Peters A.F."/>
            <person name="Pommier C."/>
            <person name="Potin P."/>
            <person name="Poulain J."/>
            <person name="Quesneville H."/>
            <person name="Read B."/>
            <person name="Rensing S.A."/>
            <person name="Ritter A."/>
            <person name="Rousvoal S."/>
            <person name="Samanta M."/>
            <person name="Samson G."/>
            <person name="Schroeder D.C."/>
            <person name="Segurens B."/>
            <person name="Strittmatter M."/>
            <person name="Tonon T."/>
            <person name="Tregear J.W."/>
            <person name="Valentin K."/>
            <person name="von Dassow P."/>
            <person name="Yamagishi T."/>
            <person name="Van de Peer Y."/>
            <person name="Wincker P."/>
        </authorList>
    </citation>
    <scope>NUCLEOTIDE SEQUENCE [LARGE SCALE GENOMIC DNA]</scope>
    <source>
        <strain evidence="3">Ec32 / CCAP1310/4</strain>
    </source>
</reference>
<dbReference type="Proteomes" id="UP000002630">
    <property type="component" value="Linkage Group LG18"/>
</dbReference>
<feature type="compositionally biased region" description="Basic and acidic residues" evidence="1">
    <location>
        <begin position="93"/>
        <end position="129"/>
    </location>
</feature>
<evidence type="ECO:0000256" key="1">
    <source>
        <dbReference type="SAM" id="MobiDB-lite"/>
    </source>
</evidence>
<accession>D7FXF0</accession>
<dbReference type="InParanoid" id="D7FXF0"/>
<gene>
    <name evidence="2" type="ORF">Esi_0327_0006</name>
</gene>
<dbReference type="AlphaFoldDB" id="D7FXF0"/>
<feature type="region of interest" description="Disordered" evidence="1">
    <location>
        <begin position="93"/>
        <end position="158"/>
    </location>
</feature>
<dbReference type="EMBL" id="FN649743">
    <property type="protein sequence ID" value="CBJ32287.1"/>
    <property type="molecule type" value="Genomic_DNA"/>
</dbReference>
<protein>
    <submittedName>
        <fullName evidence="2">Uncharacterized protein</fullName>
    </submittedName>
</protein>
<name>D7FXF0_ECTSI</name>
<dbReference type="InterPro" id="IPR028260">
    <property type="entry name" value="FAM177"/>
</dbReference>
<dbReference type="Pfam" id="PF14774">
    <property type="entry name" value="FAM177"/>
    <property type="match status" value="1"/>
</dbReference>
<evidence type="ECO:0000313" key="3">
    <source>
        <dbReference type="Proteomes" id="UP000002630"/>
    </source>
</evidence>
<proteinExistence type="predicted"/>
<dbReference type="OrthoDB" id="10405158at2759"/>